<feature type="domain" description="Thioredoxin" evidence="1">
    <location>
        <begin position="1"/>
        <end position="114"/>
    </location>
</feature>
<protein>
    <submittedName>
        <fullName evidence="2 3">Thioredoxin</fullName>
    </submittedName>
</protein>
<evidence type="ECO:0000313" key="4">
    <source>
        <dbReference type="Proteomes" id="UP000217465"/>
    </source>
</evidence>
<dbReference type="InterPro" id="IPR046698">
    <property type="entry name" value="PedC-like"/>
</dbReference>
<gene>
    <name evidence="3" type="ORF">A9Y57_01898</name>
    <name evidence="2" type="ORF">P7G31_04970</name>
</gene>
<evidence type="ECO:0000259" key="1">
    <source>
        <dbReference type="PROSITE" id="PS51352"/>
    </source>
</evidence>
<dbReference type="SUPFAM" id="SSF52833">
    <property type="entry name" value="Thioredoxin-like"/>
    <property type="match status" value="1"/>
</dbReference>
<dbReference type="CDD" id="cd02947">
    <property type="entry name" value="TRX_family"/>
    <property type="match status" value="1"/>
</dbReference>
<dbReference type="PROSITE" id="PS51354">
    <property type="entry name" value="GLUTAREDOXIN_2"/>
    <property type="match status" value="1"/>
</dbReference>
<dbReference type="InterPro" id="IPR013766">
    <property type="entry name" value="Thioredoxin_domain"/>
</dbReference>
<dbReference type="Proteomes" id="UP001180515">
    <property type="component" value="Unassembled WGS sequence"/>
</dbReference>
<dbReference type="PROSITE" id="PS51352">
    <property type="entry name" value="THIOREDOXIN_2"/>
    <property type="match status" value="1"/>
</dbReference>
<dbReference type="Proteomes" id="UP000217465">
    <property type="component" value="Unassembled WGS sequence"/>
</dbReference>
<dbReference type="Pfam" id="PF20207">
    <property type="entry name" value="DUF6568"/>
    <property type="match status" value="1"/>
</dbReference>
<name>A0A854WJE1_9STRE</name>
<organism evidence="3 4">
    <name type="scientific">Streptococcus parauberis</name>
    <dbReference type="NCBI Taxonomy" id="1348"/>
    <lineage>
        <taxon>Bacteria</taxon>
        <taxon>Bacillati</taxon>
        <taxon>Bacillota</taxon>
        <taxon>Bacilli</taxon>
        <taxon>Lactobacillales</taxon>
        <taxon>Streptococcaceae</taxon>
        <taxon>Streptococcus</taxon>
    </lineage>
</organism>
<reference evidence="2" key="2">
    <citation type="submission" date="2023-03" db="EMBL/GenBank/DDBJ databases">
        <authorList>
            <person name="Shen W."/>
            <person name="Cai J."/>
        </authorList>
    </citation>
    <scope>NUCLEOTIDE SEQUENCE</scope>
    <source>
        <strain evidence="2">P82-2</strain>
    </source>
</reference>
<reference evidence="3 4" key="1">
    <citation type="submission" date="2016-06" db="EMBL/GenBank/DDBJ databases">
        <authorList>
            <person name="Haines A.N."/>
            <person name="Council K.R."/>
        </authorList>
    </citation>
    <scope>NUCLEOTIDE SEQUENCE [LARGE SCALE GENOMIC DNA]</scope>
    <source>
        <strain evidence="3 4">SP158-29</strain>
    </source>
</reference>
<evidence type="ECO:0000313" key="3">
    <source>
        <dbReference type="EMBL" id="PCH10609.1"/>
    </source>
</evidence>
<dbReference type="AlphaFoldDB" id="A0A854WJE1"/>
<sequence length="114" mass="12962">MNFEDALNHFTEISIQELITKIENEDKVIAFLGRETCGFCRRFAPKLAQISQEYDLTVYYIASDNIDDMALLSRFRELHNIPTVPALVVTDQGTIRRICDSSLSEEAIATFIDA</sequence>
<proteinExistence type="predicted"/>
<dbReference type="Gene3D" id="3.40.30.10">
    <property type="entry name" value="Glutaredoxin"/>
    <property type="match status" value="1"/>
</dbReference>
<dbReference type="EMBL" id="JARQAG010000005">
    <property type="protein sequence ID" value="MDT2731595.1"/>
    <property type="molecule type" value="Genomic_DNA"/>
</dbReference>
<comment type="caution">
    <text evidence="3">The sequence shown here is derived from an EMBL/GenBank/DDBJ whole genome shotgun (WGS) entry which is preliminary data.</text>
</comment>
<dbReference type="InterPro" id="IPR036249">
    <property type="entry name" value="Thioredoxin-like_sf"/>
</dbReference>
<dbReference type="RefSeq" id="WP_096633900.1">
    <property type="nucleotide sequence ID" value="NZ_JARQAG010000005.1"/>
</dbReference>
<accession>A0A854WJE1</accession>
<evidence type="ECO:0000313" key="2">
    <source>
        <dbReference type="EMBL" id="MDT2731595.1"/>
    </source>
</evidence>
<dbReference type="EMBL" id="NSGR01000010">
    <property type="protein sequence ID" value="PCH10609.1"/>
    <property type="molecule type" value="Genomic_DNA"/>
</dbReference>